<name>A0ABX8WWL0_9CYAN</name>
<dbReference type="EMBL" id="CP080598">
    <property type="protein sequence ID" value="QYX30821.1"/>
    <property type="molecule type" value="Genomic_DNA"/>
</dbReference>
<accession>A0ABX8WWL0</accession>
<evidence type="ECO:0000313" key="2">
    <source>
        <dbReference type="EMBL" id="QYX30821.1"/>
    </source>
</evidence>
<proteinExistence type="predicted"/>
<keyword evidence="1" id="KW-1277">Toxin-antitoxin system</keyword>
<protein>
    <submittedName>
        <fullName evidence="2">Type II toxin-antitoxin system mRNA interferase toxin, RelE/StbE family</fullName>
    </submittedName>
</protein>
<evidence type="ECO:0000256" key="1">
    <source>
        <dbReference type="ARBA" id="ARBA00022649"/>
    </source>
</evidence>
<dbReference type="InterPro" id="IPR007712">
    <property type="entry name" value="RelE/ParE_toxin"/>
</dbReference>
<dbReference type="InterPro" id="IPR004386">
    <property type="entry name" value="Toxin_YafQ-like"/>
</dbReference>
<organism evidence="2 3">
    <name type="scientific">Sphaerospermopsis torques-reginae ITEP-024</name>
    <dbReference type="NCBI Taxonomy" id="984208"/>
    <lineage>
        <taxon>Bacteria</taxon>
        <taxon>Bacillati</taxon>
        <taxon>Cyanobacteriota</taxon>
        <taxon>Cyanophyceae</taxon>
        <taxon>Nostocales</taxon>
        <taxon>Aphanizomenonaceae</taxon>
        <taxon>Sphaerospermopsis</taxon>
        <taxon>Sphaerospermopsis torques-reginae</taxon>
    </lineage>
</organism>
<gene>
    <name evidence="2" type="ORF">K2F26_18410</name>
</gene>
<dbReference type="SUPFAM" id="SSF143011">
    <property type="entry name" value="RelE-like"/>
    <property type="match status" value="1"/>
</dbReference>
<reference evidence="2 3" key="1">
    <citation type="journal article" date="2022" name="J. Am. Chem. Soc.">
        <title>Biosynthesis of Guanitoxin Enables Global Environmental Detection in Freshwater Cyanobacteria.</title>
        <authorList>
            <person name="Lima S.T."/>
            <person name="Fallon T.R."/>
            <person name="Cordoza J.L."/>
            <person name="Chekan J.R."/>
            <person name="Delbaje E."/>
            <person name="Hopiavuori A.R."/>
            <person name="Alvarenga D.O."/>
            <person name="Wood S.M."/>
            <person name="Luhavaya H."/>
            <person name="Baumgartner J.T."/>
            <person name="Dorr F.A."/>
            <person name="Etchegaray A."/>
            <person name="Pinto E."/>
            <person name="McKinnie S.M.K."/>
            <person name="Fiore M.F."/>
            <person name="Moore B.S."/>
        </authorList>
    </citation>
    <scope>NUCLEOTIDE SEQUENCE [LARGE SCALE GENOMIC DNA]</scope>
    <source>
        <strain evidence="2 3">ITEP-024</strain>
    </source>
</reference>
<dbReference type="RefSeq" id="WP_194055407.1">
    <property type="nucleotide sequence ID" value="NZ_CP080598.1"/>
</dbReference>
<sequence>MRKLVLTSRFKRSLRKFIKHDQNLQARIEETLQQMETDLFAANLATHQLKGEFDGLRACSCGYDCRIIFSIEKDDETGEEIVVLLNIGSHDDVY</sequence>
<dbReference type="Proteomes" id="UP000826540">
    <property type="component" value="Chromosome"/>
</dbReference>
<keyword evidence="3" id="KW-1185">Reference proteome</keyword>
<dbReference type="NCBIfam" id="TIGR02385">
    <property type="entry name" value="RelE_StbE"/>
    <property type="match status" value="1"/>
</dbReference>
<dbReference type="Pfam" id="PF15738">
    <property type="entry name" value="YafQ_toxin"/>
    <property type="match status" value="1"/>
</dbReference>
<dbReference type="InterPro" id="IPR035093">
    <property type="entry name" value="RelE/ParE_toxin_dom_sf"/>
</dbReference>
<evidence type="ECO:0000313" key="3">
    <source>
        <dbReference type="Proteomes" id="UP000826540"/>
    </source>
</evidence>
<dbReference type="Gene3D" id="3.30.2310.20">
    <property type="entry name" value="RelE-like"/>
    <property type="match status" value="1"/>
</dbReference>